<protein>
    <submittedName>
        <fullName evidence="4">Uncharacterized protein</fullName>
    </submittedName>
</protein>
<dbReference type="KEGG" id="bsau:DWV08_01630"/>
<keyword evidence="2" id="KW-1133">Transmembrane helix</keyword>
<feature type="region of interest" description="Disordered" evidence="1">
    <location>
        <begin position="154"/>
        <end position="328"/>
    </location>
</feature>
<dbReference type="Proteomes" id="UP000254236">
    <property type="component" value="Chromosome"/>
</dbReference>
<evidence type="ECO:0000313" key="4">
    <source>
        <dbReference type="EMBL" id="RRR23059.1"/>
    </source>
</evidence>
<feature type="compositionally biased region" description="Low complexity" evidence="1">
    <location>
        <begin position="163"/>
        <end position="185"/>
    </location>
</feature>
<gene>
    <name evidence="3" type="ORF">DWV08_01630</name>
    <name evidence="4" type="ORF">DXU92_06760</name>
</gene>
<evidence type="ECO:0000256" key="2">
    <source>
        <dbReference type="SAM" id="Phobius"/>
    </source>
</evidence>
<dbReference type="EMBL" id="CP031356">
    <property type="protein sequence ID" value="AXK44447.1"/>
    <property type="molecule type" value="Genomic_DNA"/>
</dbReference>
<keyword evidence="2" id="KW-0812">Transmembrane</keyword>
<feature type="transmembrane region" description="Helical" evidence="2">
    <location>
        <begin position="12"/>
        <end position="35"/>
    </location>
</feature>
<dbReference type="OrthoDB" id="4794558at2"/>
<evidence type="ECO:0000256" key="1">
    <source>
        <dbReference type="SAM" id="MobiDB-lite"/>
    </source>
</evidence>
<dbReference type="RefSeq" id="WP_115412202.1">
    <property type="nucleotide sequence ID" value="NZ_CP031356.1"/>
</dbReference>
<reference evidence="3 5" key="1">
    <citation type="submission" date="2018-07" db="EMBL/GenBank/DDBJ databases">
        <title>Brachybacterium saurashtrense DSM 23186 genome sequence.</title>
        <authorList>
            <person name="Guo L."/>
        </authorList>
    </citation>
    <scope>NUCLEOTIDE SEQUENCE [LARGE SCALE GENOMIC DNA]</scope>
    <source>
        <strain evidence="3 5">DSM 23186</strain>
    </source>
</reference>
<dbReference type="EMBL" id="QSWH01000003">
    <property type="protein sequence ID" value="RRR23059.1"/>
    <property type="molecule type" value="Genomic_DNA"/>
</dbReference>
<feature type="transmembrane region" description="Helical" evidence="2">
    <location>
        <begin position="61"/>
        <end position="92"/>
    </location>
</feature>
<feature type="compositionally biased region" description="Basic and acidic residues" evidence="1">
    <location>
        <begin position="290"/>
        <end position="310"/>
    </location>
</feature>
<proteinExistence type="predicted"/>
<organism evidence="4 6">
    <name type="scientific">Brachybacterium saurashtrense</name>
    <dbReference type="NCBI Taxonomy" id="556288"/>
    <lineage>
        <taxon>Bacteria</taxon>
        <taxon>Bacillati</taxon>
        <taxon>Actinomycetota</taxon>
        <taxon>Actinomycetes</taxon>
        <taxon>Micrococcales</taxon>
        <taxon>Dermabacteraceae</taxon>
        <taxon>Brachybacterium</taxon>
    </lineage>
</organism>
<dbReference type="Proteomes" id="UP000282185">
    <property type="component" value="Unassembled WGS sequence"/>
</dbReference>
<sequence>MSAHGTARRAAGLSPVGVLLCGIAAAAACMLLLYAPWYPTYAPGQVLEHALYGLLADHLPYALFALLLGRFPLTVAVVLLLVLVLLPVGLATNLREDHRPRRGTPSDSADPVLVRSLAHLRARAEEEGIPWSPGFETEGGARGVLEILHAIETQPAEGRRPVSGGAQASAASPESAPAGEPAAAQHGSPAPGPSLAESSPEPCPVPSDPIPSESFPAKSSPAESSQTVAASGRSDLTTAAPPHRRTAEDIGEAGDARSFSRASWSPGSSGSVYTSTSVYTSSRLTGEDPADARHGDERDGEERDGEDPRGDGGIGDVGRGAQDGEEGR</sequence>
<keyword evidence="2" id="KW-0472">Membrane</keyword>
<keyword evidence="5" id="KW-1185">Reference proteome</keyword>
<feature type="compositionally biased region" description="Low complexity" evidence="1">
    <location>
        <begin position="257"/>
        <end position="283"/>
    </location>
</feature>
<evidence type="ECO:0000313" key="6">
    <source>
        <dbReference type="Proteomes" id="UP000282185"/>
    </source>
</evidence>
<dbReference type="AlphaFoldDB" id="A0A345YKJ5"/>
<reference evidence="4 6" key="2">
    <citation type="submission" date="2018-08" db="EMBL/GenBank/DDBJ databases">
        <title>Brachybacterium saurashtrense DSM 23186.</title>
        <authorList>
            <person name="Li Y."/>
        </authorList>
    </citation>
    <scope>NUCLEOTIDE SEQUENCE [LARGE SCALE GENOMIC DNA]</scope>
    <source>
        <strain evidence="4 6">DSM 23186</strain>
    </source>
</reference>
<evidence type="ECO:0000313" key="5">
    <source>
        <dbReference type="Proteomes" id="UP000254236"/>
    </source>
</evidence>
<accession>A0A345YKJ5</accession>
<evidence type="ECO:0000313" key="3">
    <source>
        <dbReference type="EMBL" id="AXK44447.1"/>
    </source>
</evidence>
<feature type="compositionally biased region" description="Polar residues" evidence="1">
    <location>
        <begin position="221"/>
        <end position="237"/>
    </location>
</feature>
<name>A0A345YKJ5_9MICO</name>